<dbReference type="CDD" id="cd00009">
    <property type="entry name" value="AAA"/>
    <property type="match status" value="1"/>
</dbReference>
<dbReference type="PANTHER" id="PTHR42935:SF1">
    <property type="entry name" value="SLR0930 PROTEIN"/>
    <property type="match status" value="1"/>
</dbReference>
<dbReference type="EMBL" id="JAFIRA010000031">
    <property type="protein sequence ID" value="MCJ2543558.1"/>
    <property type="molecule type" value="Genomic_DNA"/>
</dbReference>
<dbReference type="PANTHER" id="PTHR42935">
    <property type="entry name" value="SLR0930 PROTEIN"/>
    <property type="match status" value="1"/>
</dbReference>
<keyword evidence="3" id="KW-1185">Reference proteome</keyword>
<proteinExistence type="predicted"/>
<feature type="domain" description="AAA+ ATPase" evidence="1">
    <location>
        <begin position="210"/>
        <end position="322"/>
    </location>
</feature>
<dbReference type="Pfam" id="PF05673">
    <property type="entry name" value="DUF815"/>
    <property type="match status" value="1"/>
</dbReference>
<dbReference type="SMART" id="SM00382">
    <property type="entry name" value="AAA"/>
    <property type="match status" value="1"/>
</dbReference>
<dbReference type="GO" id="GO:0005524">
    <property type="term" value="F:ATP binding"/>
    <property type="evidence" value="ECO:0007669"/>
    <property type="project" value="UniProtKB-KW"/>
</dbReference>
<dbReference type="InterPro" id="IPR027417">
    <property type="entry name" value="P-loop_NTPase"/>
</dbReference>
<organism evidence="2 3">
    <name type="scientific">Thermostichus vulcanus str. 'Rupite'</name>
    <dbReference type="NCBI Taxonomy" id="2813851"/>
    <lineage>
        <taxon>Bacteria</taxon>
        <taxon>Bacillati</taxon>
        <taxon>Cyanobacteriota</taxon>
        <taxon>Cyanophyceae</taxon>
        <taxon>Thermostichales</taxon>
        <taxon>Thermostichaceae</taxon>
        <taxon>Thermostichus</taxon>
    </lineage>
</organism>
<evidence type="ECO:0000313" key="3">
    <source>
        <dbReference type="Proteomes" id="UP000830835"/>
    </source>
</evidence>
<dbReference type="InterPro" id="IPR008533">
    <property type="entry name" value="DUF815"/>
</dbReference>
<dbReference type="RefSeq" id="WP_244351015.1">
    <property type="nucleotide sequence ID" value="NZ_JAFIRA010000031.1"/>
</dbReference>
<accession>A0ABT0CCP4</accession>
<dbReference type="Gene3D" id="3.40.50.300">
    <property type="entry name" value="P-loop containing nucleotide triphosphate hydrolases"/>
    <property type="match status" value="1"/>
</dbReference>
<reference evidence="2" key="1">
    <citation type="submission" date="2021-02" db="EMBL/GenBank/DDBJ databases">
        <title>The CRISPR/cas machinery reduction and long-range gene transfer in the hot spring cyanobacterium Synechococcus.</title>
        <authorList>
            <person name="Dvorak P."/>
            <person name="Jahodarova E."/>
            <person name="Hasler P."/>
            <person name="Poulickova A."/>
        </authorList>
    </citation>
    <scope>NUCLEOTIDE SEQUENCE</scope>
    <source>
        <strain evidence="2">Rupite</strain>
    </source>
</reference>
<dbReference type="SUPFAM" id="SSF52540">
    <property type="entry name" value="P-loop containing nucleoside triphosphate hydrolases"/>
    <property type="match status" value="1"/>
</dbReference>
<gene>
    <name evidence="2" type="ORF">JX360_11675</name>
</gene>
<comment type="caution">
    <text evidence="2">The sequence shown here is derived from an EMBL/GenBank/DDBJ whole genome shotgun (WGS) entry which is preliminary data.</text>
</comment>
<name>A0ABT0CCP4_THEVL</name>
<evidence type="ECO:0000259" key="1">
    <source>
        <dbReference type="SMART" id="SM00382"/>
    </source>
</evidence>
<protein>
    <submittedName>
        <fullName evidence="2">ATP-binding protein</fullName>
    </submittedName>
</protein>
<sequence length="416" mass="46836">MTPLEKAAEAAAELLVFRDILRDPMLLAWQALIQQLAEGDPLLGLQAYGRWFELLAEQNLSWREWLIQAIRLADNPFSRAALRPQGIPAPLMQAARHDLKCLQTLADSQEPIWEQVQALGLGIHWPDGEVGTGWDPRHFPDWGLSLEGLIAHYRQVGVGLCGQYRAFRWGGIGLQGIPTPDLPDWDGIYGNERQKQQLAANTEALMRGDPALHVLLYGARGTGKSSLVKALLSRYGGQGLRLLELNRADLIHLPEILQDLRTRVLPFILFVDDLSFEADETDFKQLKVLLEGDIAAQPPNVRLYATTNRRHLIREFFPDRPNPEDQEVHAWDTVQEKLSLRDRFGLTLTFTPFTQADYLATIEHLANQRALTYDPKALRRQALIWAQQQNGFSGRTARQFLDAIGAGLVKVAGVEE</sequence>
<keyword evidence="2" id="KW-0067">ATP-binding</keyword>
<dbReference type="Proteomes" id="UP000830835">
    <property type="component" value="Unassembled WGS sequence"/>
</dbReference>
<dbReference type="InterPro" id="IPR003593">
    <property type="entry name" value="AAA+_ATPase"/>
</dbReference>
<evidence type="ECO:0000313" key="2">
    <source>
        <dbReference type="EMBL" id="MCJ2543558.1"/>
    </source>
</evidence>
<keyword evidence="2" id="KW-0547">Nucleotide-binding</keyword>